<dbReference type="InterPro" id="IPR024775">
    <property type="entry name" value="DinB-like"/>
</dbReference>
<gene>
    <name evidence="2" type="ORF">SAMN05192573_11917</name>
</gene>
<protein>
    <submittedName>
        <fullName evidence="2">DinB superfamily protein</fullName>
    </submittedName>
</protein>
<evidence type="ECO:0000313" key="2">
    <source>
        <dbReference type="EMBL" id="SDI33614.1"/>
    </source>
</evidence>
<evidence type="ECO:0000259" key="1">
    <source>
        <dbReference type="Pfam" id="PF12867"/>
    </source>
</evidence>
<organism evidence="2 3">
    <name type="scientific">Mucilaginibacter gossypii</name>
    <dbReference type="NCBI Taxonomy" id="551996"/>
    <lineage>
        <taxon>Bacteria</taxon>
        <taxon>Pseudomonadati</taxon>
        <taxon>Bacteroidota</taxon>
        <taxon>Sphingobacteriia</taxon>
        <taxon>Sphingobacteriales</taxon>
        <taxon>Sphingobacteriaceae</taxon>
        <taxon>Mucilaginibacter</taxon>
    </lineage>
</organism>
<evidence type="ECO:0000313" key="3">
    <source>
        <dbReference type="Proteomes" id="UP000199705"/>
    </source>
</evidence>
<reference evidence="3" key="1">
    <citation type="submission" date="2016-10" db="EMBL/GenBank/DDBJ databases">
        <authorList>
            <person name="Varghese N."/>
            <person name="Submissions S."/>
        </authorList>
    </citation>
    <scope>NUCLEOTIDE SEQUENCE [LARGE SCALE GENOMIC DNA]</scope>
    <source>
        <strain evidence="3">Gh-67</strain>
    </source>
</reference>
<keyword evidence="3" id="KW-1185">Reference proteome</keyword>
<dbReference type="Proteomes" id="UP000199705">
    <property type="component" value="Unassembled WGS sequence"/>
</dbReference>
<name>A0A1G8JQT3_9SPHI</name>
<feature type="domain" description="DinB-like" evidence="1">
    <location>
        <begin position="10"/>
        <end position="166"/>
    </location>
</feature>
<dbReference type="Gene3D" id="1.20.120.450">
    <property type="entry name" value="dinb family like domain"/>
    <property type="match status" value="1"/>
</dbReference>
<proteinExistence type="predicted"/>
<dbReference type="Pfam" id="PF12867">
    <property type="entry name" value="DinB_2"/>
    <property type="match status" value="1"/>
</dbReference>
<sequence>MSISKERKAIDAALDEYRKQLDVIPDELFDVTPEDGGWSFAEVYSHIMQATLGSSIALERCTHGNCEPTKKGINWEGRILLLLGKFPPVKTTVPNAVSDKMAANKISKEDAKNLIIKCRKRVETTMPLIAESSPANRYKHPRMGMLNARQWFKFIRIHLEHHLKQLNRIKNKFNTAK</sequence>
<dbReference type="InterPro" id="IPR034660">
    <property type="entry name" value="DinB/YfiT-like"/>
</dbReference>
<accession>A0A1G8JQT3</accession>
<dbReference type="STRING" id="551996.SAMN05192573_11917"/>
<dbReference type="AlphaFoldDB" id="A0A1G8JQT3"/>
<dbReference type="SUPFAM" id="SSF109854">
    <property type="entry name" value="DinB/YfiT-like putative metalloenzymes"/>
    <property type="match status" value="1"/>
</dbReference>
<dbReference type="EMBL" id="FNCG01000019">
    <property type="protein sequence ID" value="SDI33614.1"/>
    <property type="molecule type" value="Genomic_DNA"/>
</dbReference>
<dbReference type="RefSeq" id="WP_091174543.1">
    <property type="nucleotide sequence ID" value="NZ_FNCG01000019.1"/>
</dbReference>